<evidence type="ECO:0000313" key="1">
    <source>
        <dbReference type="EMBL" id="GFZ13079.1"/>
    </source>
</evidence>
<organism evidence="1 2">
    <name type="scientific">Actinidia rufa</name>
    <dbReference type="NCBI Taxonomy" id="165716"/>
    <lineage>
        <taxon>Eukaryota</taxon>
        <taxon>Viridiplantae</taxon>
        <taxon>Streptophyta</taxon>
        <taxon>Embryophyta</taxon>
        <taxon>Tracheophyta</taxon>
        <taxon>Spermatophyta</taxon>
        <taxon>Magnoliopsida</taxon>
        <taxon>eudicotyledons</taxon>
        <taxon>Gunneridae</taxon>
        <taxon>Pentapetalae</taxon>
        <taxon>asterids</taxon>
        <taxon>Ericales</taxon>
        <taxon>Actinidiaceae</taxon>
        <taxon>Actinidia</taxon>
    </lineage>
</organism>
<comment type="caution">
    <text evidence="1">The sequence shown here is derived from an EMBL/GenBank/DDBJ whole genome shotgun (WGS) entry which is preliminary data.</text>
</comment>
<dbReference type="Proteomes" id="UP000585474">
    <property type="component" value="Unassembled WGS sequence"/>
</dbReference>
<dbReference type="EMBL" id="BJWL01000023">
    <property type="protein sequence ID" value="GFZ13079.1"/>
    <property type="molecule type" value="Genomic_DNA"/>
</dbReference>
<gene>
    <name evidence="1" type="ORF">Acr_23g0014640</name>
</gene>
<evidence type="ECO:0000313" key="2">
    <source>
        <dbReference type="Proteomes" id="UP000585474"/>
    </source>
</evidence>
<sequence>MLCTVFGKGHATGKNAVTAEDVLEEPSRNEENVDTQNLGLGVEEADHSISNTEEATNTFTRVLGVDLDIAVKRDKINEELRKLSNFSMIERHRALLAIACDHKMTASFFTLKDKEKEDFVNALHRGDL</sequence>
<reference evidence="1 2" key="1">
    <citation type="submission" date="2019-07" db="EMBL/GenBank/DDBJ databases">
        <title>De Novo Assembly of kiwifruit Actinidia rufa.</title>
        <authorList>
            <person name="Sugita-Konishi S."/>
            <person name="Sato K."/>
            <person name="Mori E."/>
            <person name="Abe Y."/>
            <person name="Kisaki G."/>
            <person name="Hamano K."/>
            <person name="Suezawa K."/>
            <person name="Otani M."/>
            <person name="Fukuda T."/>
            <person name="Manabe T."/>
            <person name="Gomi K."/>
            <person name="Tabuchi M."/>
            <person name="Akimitsu K."/>
            <person name="Kataoka I."/>
        </authorList>
    </citation>
    <scope>NUCLEOTIDE SEQUENCE [LARGE SCALE GENOMIC DNA]</scope>
    <source>
        <strain evidence="2">cv. Fuchu</strain>
    </source>
</reference>
<name>A0A7J0GQL5_9ERIC</name>
<keyword evidence="2" id="KW-1185">Reference proteome</keyword>
<accession>A0A7J0GQL5</accession>
<dbReference type="OrthoDB" id="618098at2759"/>
<proteinExistence type="predicted"/>
<protein>
    <submittedName>
        <fullName evidence="1">Uncharacterized protein</fullName>
    </submittedName>
</protein>
<dbReference type="AlphaFoldDB" id="A0A7J0GQL5"/>